<dbReference type="Pfam" id="PF00069">
    <property type="entry name" value="Pkinase"/>
    <property type="match status" value="1"/>
</dbReference>
<name>A0A9P0BP36_CHRIL</name>
<keyword evidence="4 7" id="KW-0547">Nucleotide-binding</keyword>
<dbReference type="GO" id="GO:0005524">
    <property type="term" value="F:ATP binding"/>
    <property type="evidence" value="ECO:0007669"/>
    <property type="project" value="UniProtKB-UniRule"/>
</dbReference>
<keyword evidence="5" id="KW-0418">Kinase</keyword>
<feature type="binding site" evidence="7">
    <location>
        <position position="1352"/>
    </location>
    <ligand>
        <name>ATP</name>
        <dbReference type="ChEBI" id="CHEBI:30616"/>
    </ligand>
</feature>
<evidence type="ECO:0000256" key="2">
    <source>
        <dbReference type="ARBA" id="ARBA00022527"/>
    </source>
</evidence>
<keyword evidence="2" id="KW-0723">Serine/threonine-protein kinase</keyword>
<keyword evidence="6 7" id="KW-0067">ATP-binding</keyword>
<dbReference type="GO" id="GO:0000165">
    <property type="term" value="P:MAPK cascade"/>
    <property type="evidence" value="ECO:0007669"/>
    <property type="project" value="InterPro"/>
</dbReference>
<evidence type="ECO:0000256" key="5">
    <source>
        <dbReference type="ARBA" id="ARBA00022777"/>
    </source>
</evidence>
<feature type="region of interest" description="Disordered" evidence="8">
    <location>
        <begin position="530"/>
        <end position="578"/>
    </location>
</feature>
<reference evidence="10" key="1">
    <citation type="submission" date="2021-12" db="EMBL/GenBank/DDBJ databases">
        <authorList>
            <person name="King R."/>
        </authorList>
    </citation>
    <scope>NUCLEOTIDE SEQUENCE</scope>
</reference>
<feature type="compositionally biased region" description="Polar residues" evidence="8">
    <location>
        <begin position="412"/>
        <end position="453"/>
    </location>
</feature>
<feature type="compositionally biased region" description="Basic and acidic residues" evidence="8">
    <location>
        <begin position="66"/>
        <end position="78"/>
    </location>
</feature>
<feature type="region of interest" description="Disordered" evidence="8">
    <location>
        <begin position="95"/>
        <end position="147"/>
    </location>
</feature>
<dbReference type="Pfam" id="PF19431">
    <property type="entry name" value="MEKK4_N"/>
    <property type="match status" value="3"/>
</dbReference>
<dbReference type="PROSITE" id="PS00108">
    <property type="entry name" value="PROTEIN_KINASE_ST"/>
    <property type="match status" value="1"/>
</dbReference>
<evidence type="ECO:0000256" key="3">
    <source>
        <dbReference type="ARBA" id="ARBA00022679"/>
    </source>
</evidence>
<dbReference type="InterPro" id="IPR008271">
    <property type="entry name" value="Ser/Thr_kinase_AS"/>
</dbReference>
<protein>
    <recommendedName>
        <fullName evidence="9">Protein kinase domain-containing protein</fullName>
    </recommendedName>
</protein>
<dbReference type="PANTHER" id="PTHR48016">
    <property type="entry name" value="MAP KINASE KINASE KINASE SSK2-RELATED-RELATED"/>
    <property type="match status" value="1"/>
</dbReference>
<feature type="compositionally biased region" description="Basic residues" evidence="8">
    <location>
        <begin position="109"/>
        <end position="120"/>
    </location>
</feature>
<evidence type="ECO:0000313" key="11">
    <source>
        <dbReference type="Proteomes" id="UP001154114"/>
    </source>
</evidence>
<evidence type="ECO:0000256" key="1">
    <source>
        <dbReference type="ARBA" id="ARBA00006529"/>
    </source>
</evidence>
<feature type="region of interest" description="Disordered" evidence="8">
    <location>
        <begin position="403"/>
        <end position="461"/>
    </location>
</feature>
<dbReference type="Gene3D" id="1.10.510.10">
    <property type="entry name" value="Transferase(Phosphotransferase) domain 1"/>
    <property type="match status" value="1"/>
</dbReference>
<gene>
    <name evidence="10" type="ORF">CINC_LOCUS1860</name>
</gene>
<feature type="region of interest" description="Disordered" evidence="8">
    <location>
        <begin position="1229"/>
        <end position="1277"/>
    </location>
</feature>
<sequence>MGDTVNKDWKQSVGFPINYESASSDDDFDAKDVVFRNPRHSSKYLLADSGDGSEADLLGTTPPRSRIRDKERGRRNHLDSPGIARVMKEKWDTVDYSAQDQTPSLPDRMKKRSSLKLLRSRARDSKQDLGHDVRSDSLPSPNPPAVPTLVSRTVESCNRFMCLTSRPKNRETICPEKLLAQDTEERLWREGEEELPPSRVNFHKTFSLLINMGNIEKGCKRAISREEQVWQNELKDLIWLELQAKLAGRTLAQQDAFLCAQRNIVPKIIQNVLEYKFVNKNPCRRAYSRKLDTLNSVEDLTADPTDSKNIDEVDQMYGCLVLDCQQCSDAVGNAMREVGLLLDSFYNAVSLYPSSRNMTIEHPQIATEHFNNRIKAMCLWYNTALPMRMKLVALRRMFRSIKRKAQRRAPQHRTSVDSVLSGESTPNRQCQVRFNVANPSDSNNSDYSAQSGDSGKGECHEVKDECDGVKEECHEGKDECHEVKDEFPEVKDETNEIKHESHGSKECQDEDKEYCESLHESDSLRVLNQELTQESSESESDDETRRTTQLCCNGMPPASPPEQWSTSDPHASHESGYVSSESGASAVWGPAVAVGAFQLGPLDDFTHMRLLDKCEVSLFREHHREILKTQGVRRCMMFIHKMRMNLLDKVYMTLEKPENLPTESLDEDPEEVFEDSKDDLRPEFMHDEDEMKTYELKRFGCWSEECVSMRLPSYRSHFLLLSATCMEAVHDYLSFRLEATPDHPSCLTVKQLIHELREGLDISSEIRAQFALNVRAALMSRPAGAAASALLLLTNTFDNTVRNLLKQYLSYLTTMSVTEHMPRARLQAEWAFTAQLAKRIKCAAVLAPLTFSKITCNQLDRLLKQYETEIKSVVKAPDPDKHSIYAVCRNAQSMYAGTRDAALHAAQWARALAARLARAPPPAYIVQRGQIFKSLMSIRDFIYWHISMVLERSRAFPSSPEEQVRDMGEVVVTRVRELLLQMYKLGFELHKEVYKYVHVNAPIEELSLRRRPISLQPVRTPVVERRRRPETMVIHESVNPMIHKELHRFVAESPRWPSNPRRSVSSPPPPPQPPPRKNRFVRSESIVDEYENSVFDERLFDNIHNFSDNPTQGSIELLLSGEVPSVAEEVELRPSAGSGGLPPVSEEERAWAACVARAIIQFARCWMLFVVERCDRGRGLRPRWASQGLEFLMLACDPRNTKHLSDEEFEDLKQLMDGCISHVVGSRATAAAHSPRPRPRLPSPFPSSTSREAGAPPTPPPLEPELLYTDTDTTNHRRRVLQATERVDSERDERLRTTRTVGRVLQAALTSYEPKLRQLTFKWQRGLKIGAGTFGKVYTVVNTESGQLLAMKELSVGIGDRRALQRAANELRVLEGVLHPHLVRYYGCELHREEMLIFMELCVEGSLEALVATSGALAEHTARRYTKQLLSAVHELHARGIAHRDIKSGNIFLTNEGHCLKLGDFGCAVKIRANTTAPGELQGFVGTQAYMAPEVFMKTSGHGRAADIWSLGCVVTEMASGKRPFWQYDSNYQIMFLVGSGGRPEIPAALSDEGQQFCLSCLTHDPDLRPRAEALTLHHFLMVKSDENDCNCEPAFLIT</sequence>
<dbReference type="EMBL" id="LR824015">
    <property type="protein sequence ID" value="CAH0582815.1"/>
    <property type="molecule type" value="Genomic_DNA"/>
</dbReference>
<evidence type="ECO:0000256" key="8">
    <source>
        <dbReference type="SAM" id="MobiDB-lite"/>
    </source>
</evidence>
<dbReference type="GO" id="GO:0004674">
    <property type="term" value="F:protein serine/threonine kinase activity"/>
    <property type="evidence" value="ECO:0007669"/>
    <property type="project" value="UniProtKB-KW"/>
</dbReference>
<keyword evidence="3" id="KW-0808">Transferase</keyword>
<evidence type="ECO:0000313" key="10">
    <source>
        <dbReference type="EMBL" id="CAH0582815.1"/>
    </source>
</evidence>
<accession>A0A9P0BP36</accession>
<evidence type="ECO:0000256" key="6">
    <source>
        <dbReference type="ARBA" id="ARBA00022840"/>
    </source>
</evidence>
<proteinExistence type="inferred from homology"/>
<comment type="similarity">
    <text evidence="1">Belongs to the protein kinase superfamily. STE Ser/Thr protein kinase family. MAP kinase kinase kinase subfamily.</text>
</comment>
<feature type="compositionally biased region" description="Basic and acidic residues" evidence="8">
    <location>
        <begin position="484"/>
        <end position="507"/>
    </location>
</feature>
<dbReference type="OrthoDB" id="1043025at2759"/>
<feature type="region of interest" description="Disordered" evidence="8">
    <location>
        <begin position="1056"/>
        <end position="1079"/>
    </location>
</feature>
<dbReference type="SMART" id="SM00220">
    <property type="entry name" value="S_TKc"/>
    <property type="match status" value="1"/>
</dbReference>
<keyword evidence="11" id="KW-1185">Reference proteome</keyword>
<organism evidence="10 11">
    <name type="scientific">Chrysodeixis includens</name>
    <name type="common">Soybean looper</name>
    <name type="synonym">Pseudoplusia includens</name>
    <dbReference type="NCBI Taxonomy" id="689277"/>
    <lineage>
        <taxon>Eukaryota</taxon>
        <taxon>Metazoa</taxon>
        <taxon>Ecdysozoa</taxon>
        <taxon>Arthropoda</taxon>
        <taxon>Hexapoda</taxon>
        <taxon>Insecta</taxon>
        <taxon>Pterygota</taxon>
        <taxon>Neoptera</taxon>
        <taxon>Endopterygota</taxon>
        <taxon>Lepidoptera</taxon>
        <taxon>Glossata</taxon>
        <taxon>Ditrysia</taxon>
        <taxon>Noctuoidea</taxon>
        <taxon>Noctuidae</taxon>
        <taxon>Plusiinae</taxon>
        <taxon>Chrysodeixis</taxon>
    </lineage>
</organism>
<feature type="domain" description="Protein kinase" evidence="9">
    <location>
        <begin position="1323"/>
        <end position="1581"/>
    </location>
</feature>
<feature type="compositionally biased region" description="Low complexity" evidence="8">
    <location>
        <begin position="1056"/>
        <end position="1065"/>
    </location>
</feature>
<evidence type="ECO:0000259" key="9">
    <source>
        <dbReference type="PROSITE" id="PS50011"/>
    </source>
</evidence>
<dbReference type="InterPro" id="IPR011009">
    <property type="entry name" value="Kinase-like_dom_sf"/>
</dbReference>
<dbReference type="InterPro" id="IPR050538">
    <property type="entry name" value="MAP_kinase_kinase_kinase"/>
</dbReference>
<dbReference type="PROSITE" id="PS50011">
    <property type="entry name" value="PROTEIN_KINASE_DOM"/>
    <property type="match status" value="1"/>
</dbReference>
<dbReference type="Proteomes" id="UP001154114">
    <property type="component" value="Chromosome 12"/>
</dbReference>
<dbReference type="PROSITE" id="PS00107">
    <property type="entry name" value="PROTEIN_KINASE_ATP"/>
    <property type="match status" value="1"/>
</dbReference>
<feature type="compositionally biased region" description="Basic and acidic residues" evidence="8">
    <location>
        <begin position="121"/>
        <end position="135"/>
    </location>
</feature>
<feature type="compositionally biased region" description="Pro residues" evidence="8">
    <location>
        <begin position="1066"/>
        <end position="1075"/>
    </location>
</feature>
<feature type="region of interest" description="Disordered" evidence="8">
    <location>
        <begin position="43"/>
        <end position="83"/>
    </location>
</feature>
<feature type="region of interest" description="Disordered" evidence="8">
    <location>
        <begin position="484"/>
        <end position="514"/>
    </location>
</feature>
<dbReference type="PANTHER" id="PTHR48016:SF32">
    <property type="entry name" value="MITOGEN-ACTIVATED PROTEIN KINASE KINASE KINASE 4"/>
    <property type="match status" value="1"/>
</dbReference>
<evidence type="ECO:0000256" key="7">
    <source>
        <dbReference type="PROSITE-ProRule" id="PRU10141"/>
    </source>
</evidence>
<dbReference type="InterPro" id="IPR017441">
    <property type="entry name" value="Protein_kinase_ATP_BS"/>
</dbReference>
<dbReference type="InterPro" id="IPR045801">
    <property type="entry name" value="MEKK4_N"/>
</dbReference>
<dbReference type="InterPro" id="IPR000719">
    <property type="entry name" value="Prot_kinase_dom"/>
</dbReference>
<evidence type="ECO:0000256" key="4">
    <source>
        <dbReference type="ARBA" id="ARBA00022741"/>
    </source>
</evidence>
<dbReference type="SUPFAM" id="SSF56112">
    <property type="entry name" value="Protein kinase-like (PK-like)"/>
    <property type="match status" value="1"/>
</dbReference>